<dbReference type="InterPro" id="IPR007371">
    <property type="entry name" value="TPK_catalytic"/>
</dbReference>
<dbReference type="PIRSF" id="PIRSF031057">
    <property type="entry name" value="Thiamin_pyrophosphokinase"/>
    <property type="match status" value="1"/>
</dbReference>
<proteinExistence type="inferred from homology"/>
<comment type="pathway">
    <text evidence="1 7">Cofactor biosynthesis; thiamine diphosphate biosynthesis; thiamine diphosphate from thiamine: step 1/1.</text>
</comment>
<dbReference type="GO" id="GO:0009229">
    <property type="term" value="P:thiamine diphosphate biosynthetic process"/>
    <property type="evidence" value="ECO:0007669"/>
    <property type="project" value="UniProtKB-UniRule"/>
</dbReference>
<comment type="catalytic activity">
    <reaction evidence="7">
        <text>thiamine + ATP = thiamine diphosphate + AMP + H(+)</text>
        <dbReference type="Rhea" id="RHEA:11576"/>
        <dbReference type="ChEBI" id="CHEBI:15378"/>
        <dbReference type="ChEBI" id="CHEBI:18385"/>
        <dbReference type="ChEBI" id="CHEBI:30616"/>
        <dbReference type="ChEBI" id="CHEBI:58937"/>
        <dbReference type="ChEBI" id="CHEBI:456215"/>
    </reaction>
</comment>
<dbReference type="InterPro" id="IPR016966">
    <property type="entry name" value="Thiamin_pyrophosphokinase_euk"/>
</dbReference>
<name>A0A2T9YKG6_9FUNG</name>
<dbReference type="Proteomes" id="UP000245383">
    <property type="component" value="Unassembled WGS sequence"/>
</dbReference>
<dbReference type="InterPro" id="IPR036759">
    <property type="entry name" value="TPK_catalytic_sf"/>
</dbReference>
<evidence type="ECO:0000256" key="2">
    <source>
        <dbReference type="ARBA" id="ARBA00006785"/>
    </source>
</evidence>
<comment type="similarity">
    <text evidence="2 7">Belongs to the thiamine pyrophosphokinase family.</text>
</comment>
<dbReference type="OrthoDB" id="25149at2759"/>
<evidence type="ECO:0000259" key="8">
    <source>
        <dbReference type="SMART" id="SM00983"/>
    </source>
</evidence>
<dbReference type="Gene3D" id="3.40.50.10240">
    <property type="entry name" value="Thiamin pyrophosphokinase, catalytic domain"/>
    <property type="match status" value="1"/>
</dbReference>
<dbReference type="SMART" id="SM00983">
    <property type="entry name" value="TPK_B1_binding"/>
    <property type="match status" value="1"/>
</dbReference>
<dbReference type="InterPro" id="IPR007373">
    <property type="entry name" value="Thiamin_PyroPKinase_B1-bd"/>
</dbReference>
<dbReference type="GO" id="GO:0004788">
    <property type="term" value="F:thiamine diphosphokinase activity"/>
    <property type="evidence" value="ECO:0007669"/>
    <property type="project" value="UniProtKB-UniRule"/>
</dbReference>
<comment type="caution">
    <text evidence="9">The sequence shown here is derived from an EMBL/GenBank/DDBJ whole genome shotgun (WGS) entry which is preliminary data.</text>
</comment>
<evidence type="ECO:0000256" key="3">
    <source>
        <dbReference type="ARBA" id="ARBA00022679"/>
    </source>
</evidence>
<accession>A0A2T9YKG6</accession>
<dbReference type="GO" id="GO:0005524">
    <property type="term" value="F:ATP binding"/>
    <property type="evidence" value="ECO:0007669"/>
    <property type="project" value="UniProtKB-UniRule"/>
</dbReference>
<dbReference type="STRING" id="133385.A0A2T9YKG6"/>
<dbReference type="Gene3D" id="2.60.120.320">
    <property type="entry name" value="Thiamin pyrophosphokinase, thiamin-binding domain"/>
    <property type="match status" value="1"/>
</dbReference>
<dbReference type="PANTHER" id="PTHR13622:SF8">
    <property type="entry name" value="THIAMIN PYROPHOSPHOKINASE 1"/>
    <property type="match status" value="1"/>
</dbReference>
<dbReference type="UniPathway" id="UPA00060">
    <property type="reaction ID" value="UER00597"/>
</dbReference>
<dbReference type="InterPro" id="IPR006282">
    <property type="entry name" value="Thi_PPkinase"/>
</dbReference>
<dbReference type="EC" id="2.7.6.2" evidence="7"/>
<evidence type="ECO:0000256" key="1">
    <source>
        <dbReference type="ARBA" id="ARBA00005078"/>
    </source>
</evidence>
<gene>
    <name evidence="9" type="ORF">BB561_003595</name>
</gene>
<evidence type="ECO:0000313" key="9">
    <source>
        <dbReference type="EMBL" id="PVU92836.1"/>
    </source>
</evidence>
<keyword evidence="10" id="KW-1185">Reference proteome</keyword>
<dbReference type="Pfam" id="PF04265">
    <property type="entry name" value="TPK_B1_binding"/>
    <property type="match status" value="1"/>
</dbReference>
<keyword evidence="6 7" id="KW-0067">ATP-binding</keyword>
<dbReference type="GO" id="GO:0006772">
    <property type="term" value="P:thiamine metabolic process"/>
    <property type="evidence" value="ECO:0007669"/>
    <property type="project" value="InterPro"/>
</dbReference>
<protein>
    <recommendedName>
        <fullName evidence="7">Thiamine pyrophosphokinase</fullName>
        <ecNumber evidence="7">2.7.6.2</ecNumber>
    </recommendedName>
</protein>
<dbReference type="InterPro" id="IPR036371">
    <property type="entry name" value="TPK_B1-bd_sf"/>
</dbReference>
<evidence type="ECO:0000256" key="6">
    <source>
        <dbReference type="ARBA" id="ARBA00022840"/>
    </source>
</evidence>
<keyword evidence="5 7" id="KW-0418">Kinase</keyword>
<feature type="domain" description="Thiamin pyrophosphokinase thiamin-binding" evidence="8">
    <location>
        <begin position="194"/>
        <end position="259"/>
    </location>
</feature>
<dbReference type="AlphaFoldDB" id="A0A2T9YKG6"/>
<dbReference type="FunFam" id="2.60.120.320:FF:000001">
    <property type="entry name" value="Thiamine pyrophosphokinase"/>
    <property type="match status" value="1"/>
</dbReference>
<dbReference type="EMBL" id="MBFR01000148">
    <property type="protein sequence ID" value="PVU92836.1"/>
    <property type="molecule type" value="Genomic_DNA"/>
</dbReference>
<evidence type="ECO:0000256" key="4">
    <source>
        <dbReference type="ARBA" id="ARBA00022741"/>
    </source>
</evidence>
<organism evidence="9 10">
    <name type="scientific">Smittium simulii</name>
    <dbReference type="NCBI Taxonomy" id="133385"/>
    <lineage>
        <taxon>Eukaryota</taxon>
        <taxon>Fungi</taxon>
        <taxon>Fungi incertae sedis</taxon>
        <taxon>Zoopagomycota</taxon>
        <taxon>Kickxellomycotina</taxon>
        <taxon>Harpellomycetes</taxon>
        <taxon>Harpellales</taxon>
        <taxon>Legeriomycetaceae</taxon>
        <taxon>Smittium</taxon>
    </lineage>
</organism>
<reference evidence="9 10" key="1">
    <citation type="journal article" date="2018" name="MBio">
        <title>Comparative Genomics Reveals the Core Gene Toolbox for the Fungus-Insect Symbiosis.</title>
        <authorList>
            <person name="Wang Y."/>
            <person name="Stata M."/>
            <person name="Wang W."/>
            <person name="Stajich J.E."/>
            <person name="White M.M."/>
            <person name="Moncalvo J.M."/>
        </authorList>
    </citation>
    <scope>NUCLEOTIDE SEQUENCE [LARGE SCALE GENOMIC DNA]</scope>
    <source>
        <strain evidence="9 10">SWE-8-4</strain>
    </source>
</reference>
<dbReference type="Pfam" id="PF04263">
    <property type="entry name" value="TPK_catalytic"/>
    <property type="match status" value="1"/>
</dbReference>
<dbReference type="SUPFAM" id="SSF63862">
    <property type="entry name" value="Thiamin pyrophosphokinase, substrate-binding domain"/>
    <property type="match status" value="1"/>
</dbReference>
<dbReference type="GO" id="GO:0030975">
    <property type="term" value="F:thiamine binding"/>
    <property type="evidence" value="ECO:0007669"/>
    <property type="project" value="UniProtKB-UniRule"/>
</dbReference>
<dbReference type="SUPFAM" id="SSF63999">
    <property type="entry name" value="Thiamin pyrophosphokinase, catalytic domain"/>
    <property type="match status" value="1"/>
</dbReference>
<keyword evidence="3 7" id="KW-0808">Transferase</keyword>
<dbReference type="PANTHER" id="PTHR13622">
    <property type="entry name" value="THIAMIN PYROPHOSPHOKINASE"/>
    <property type="match status" value="1"/>
</dbReference>
<evidence type="ECO:0000256" key="7">
    <source>
        <dbReference type="PIRNR" id="PIRNR031057"/>
    </source>
</evidence>
<keyword evidence="4 7" id="KW-0547">Nucleotide-binding</keyword>
<dbReference type="NCBIfam" id="TIGR01378">
    <property type="entry name" value="thi_PPkinase"/>
    <property type="match status" value="1"/>
</dbReference>
<evidence type="ECO:0000256" key="5">
    <source>
        <dbReference type="ARBA" id="ARBA00022777"/>
    </source>
</evidence>
<dbReference type="GO" id="GO:0016301">
    <property type="term" value="F:kinase activity"/>
    <property type="evidence" value="ECO:0007669"/>
    <property type="project" value="UniProtKB-UniRule"/>
</dbReference>
<dbReference type="CDD" id="cd07995">
    <property type="entry name" value="TPK"/>
    <property type="match status" value="1"/>
</dbReference>
<sequence length="268" mass="29965">MPTDTKIHYGSNILHFQDSNNTDYEFTKKPIALIILNQPLNESRRILDKLWDLAEVKVCVDGGANRLYDFGVAFNCLDRLIPDVVVGDLDSLLEKTSDYYKSKNVSIIKVGDQYTTDFQKSISFLDYYDPNNQSSVFGDIPIKPKDYYNIIALGGTTGRLDHILHTLKVLQNTCKERNVLSISNENLTFAIPKGVNTIHVQKEIDGPTCGILPISGECEISTTGLKWDLDNQLSSLTGLLSSSNVIMGDVVSITTTKDIIWTSEFNFK</sequence>
<evidence type="ECO:0000313" key="10">
    <source>
        <dbReference type="Proteomes" id="UP000245383"/>
    </source>
</evidence>